<name>A0AAV4D400_9GAST</name>
<protein>
    <submittedName>
        <fullName evidence="2">Uncharacterized protein</fullName>
    </submittedName>
</protein>
<organism evidence="2 3">
    <name type="scientific">Plakobranchus ocellatus</name>
    <dbReference type="NCBI Taxonomy" id="259542"/>
    <lineage>
        <taxon>Eukaryota</taxon>
        <taxon>Metazoa</taxon>
        <taxon>Spiralia</taxon>
        <taxon>Lophotrochozoa</taxon>
        <taxon>Mollusca</taxon>
        <taxon>Gastropoda</taxon>
        <taxon>Heterobranchia</taxon>
        <taxon>Euthyneura</taxon>
        <taxon>Panpulmonata</taxon>
        <taxon>Sacoglossa</taxon>
        <taxon>Placobranchoidea</taxon>
        <taxon>Plakobranchidae</taxon>
        <taxon>Plakobranchus</taxon>
    </lineage>
</organism>
<reference evidence="2 3" key="1">
    <citation type="journal article" date="2021" name="Elife">
        <title>Chloroplast acquisition without the gene transfer in kleptoplastic sea slugs, Plakobranchus ocellatus.</title>
        <authorList>
            <person name="Maeda T."/>
            <person name="Takahashi S."/>
            <person name="Yoshida T."/>
            <person name="Shimamura S."/>
            <person name="Takaki Y."/>
            <person name="Nagai Y."/>
            <person name="Toyoda A."/>
            <person name="Suzuki Y."/>
            <person name="Arimoto A."/>
            <person name="Ishii H."/>
            <person name="Satoh N."/>
            <person name="Nishiyama T."/>
            <person name="Hasebe M."/>
            <person name="Maruyama T."/>
            <person name="Minagawa J."/>
            <person name="Obokata J."/>
            <person name="Shigenobu S."/>
        </authorList>
    </citation>
    <scope>NUCLEOTIDE SEQUENCE [LARGE SCALE GENOMIC DNA]</scope>
</reference>
<feature type="region of interest" description="Disordered" evidence="1">
    <location>
        <begin position="90"/>
        <end position="160"/>
    </location>
</feature>
<feature type="compositionally biased region" description="Polar residues" evidence="1">
    <location>
        <begin position="135"/>
        <end position="160"/>
    </location>
</feature>
<dbReference type="EMBL" id="BLXT01007365">
    <property type="protein sequence ID" value="GFO38912.1"/>
    <property type="molecule type" value="Genomic_DNA"/>
</dbReference>
<evidence type="ECO:0000313" key="3">
    <source>
        <dbReference type="Proteomes" id="UP000735302"/>
    </source>
</evidence>
<feature type="compositionally biased region" description="Low complexity" evidence="1">
    <location>
        <begin position="92"/>
        <end position="101"/>
    </location>
</feature>
<keyword evidence="3" id="KW-1185">Reference proteome</keyword>
<sequence>MGDFDCGDCDCGDCDCDCGDCGCQDCCDCKDCCDCCDCKHYCNFVSAFTCASCCSDFLEFVCCEGDSNCCYTSPASRTHQNTYRPCAGPNGYQQYQQQQQQQPPPQNTDESLYQEEAQLEGEYPNGPPPPYSEVVVSQPSNHVQGSPSFEPVITSQPNHI</sequence>
<evidence type="ECO:0000256" key="1">
    <source>
        <dbReference type="SAM" id="MobiDB-lite"/>
    </source>
</evidence>
<dbReference type="Proteomes" id="UP000735302">
    <property type="component" value="Unassembled WGS sequence"/>
</dbReference>
<dbReference type="AlphaFoldDB" id="A0AAV4D400"/>
<evidence type="ECO:0000313" key="2">
    <source>
        <dbReference type="EMBL" id="GFO38912.1"/>
    </source>
</evidence>
<proteinExistence type="predicted"/>
<gene>
    <name evidence="2" type="ORF">PoB_006541700</name>
</gene>
<comment type="caution">
    <text evidence="2">The sequence shown here is derived from an EMBL/GenBank/DDBJ whole genome shotgun (WGS) entry which is preliminary data.</text>
</comment>
<accession>A0AAV4D400</accession>